<name>A0A2U9NZZ2_STRAS</name>
<dbReference type="Proteomes" id="UP000247634">
    <property type="component" value="Chromosome"/>
</dbReference>
<dbReference type="AlphaFoldDB" id="A0A2U9NZZ2"/>
<proteinExistence type="predicted"/>
<keyword evidence="2" id="KW-1185">Reference proteome</keyword>
<reference evidence="1 2" key="1">
    <citation type="submission" date="2018-06" db="EMBL/GenBank/DDBJ databases">
        <title>The complete genome sequence of a nosiheptide producer Streptomyces actuosus ATCC 25421: deducing the ability of producing a new class III lantibiotics.</title>
        <authorList>
            <person name="Liu W."/>
            <person name="Sun F."/>
            <person name="Hu Y."/>
        </authorList>
    </citation>
    <scope>NUCLEOTIDE SEQUENCE [LARGE SCALE GENOMIC DNA]</scope>
    <source>
        <strain evidence="1 2">ATCC 25421</strain>
    </source>
</reference>
<protein>
    <submittedName>
        <fullName evidence="1">Uncharacterized protein</fullName>
    </submittedName>
</protein>
<evidence type="ECO:0000313" key="1">
    <source>
        <dbReference type="EMBL" id="AWT42793.1"/>
    </source>
</evidence>
<accession>A0A2U9NZZ2</accession>
<gene>
    <name evidence="1" type="ORF">DMT42_10985</name>
</gene>
<dbReference type="KEGG" id="sact:DMT42_10985"/>
<dbReference type="EMBL" id="CP029788">
    <property type="protein sequence ID" value="AWT42793.1"/>
    <property type="molecule type" value="Genomic_DNA"/>
</dbReference>
<dbReference type="OrthoDB" id="4303187at2"/>
<organism evidence="1 2">
    <name type="scientific">Streptomyces actuosus</name>
    <dbReference type="NCBI Taxonomy" id="1885"/>
    <lineage>
        <taxon>Bacteria</taxon>
        <taxon>Bacillati</taxon>
        <taxon>Actinomycetota</taxon>
        <taxon>Actinomycetes</taxon>
        <taxon>Kitasatosporales</taxon>
        <taxon>Streptomycetaceae</taxon>
        <taxon>Streptomyces</taxon>
    </lineage>
</organism>
<dbReference type="RefSeq" id="WP_110627714.1">
    <property type="nucleotide sequence ID" value="NZ_CP029788.1"/>
</dbReference>
<sequence>MLEPDERSWAEAIGMYERRATIAKVTSRNYRNWVHDLRTLMHGGTRDVRGWRTVDRWYGELDRLEEPSYPFVMPGEPVGQANVWKSRLSQIPRRQAERYLVALSTPWIDVTKEPDFEERREGLETKARVILSRFPEGSHFFANTGHDSATRDYYQRVSGWNPFSVRTFDFGLVLVSETEVGMVWSFR</sequence>
<evidence type="ECO:0000313" key="2">
    <source>
        <dbReference type="Proteomes" id="UP000247634"/>
    </source>
</evidence>